<gene>
    <name evidence="12" type="primary">Cenpc</name>
    <name evidence="12" type="ORF">BARMAR_R12955</name>
</gene>
<feature type="region of interest" description="Disordered" evidence="10">
    <location>
        <begin position="303"/>
        <end position="322"/>
    </location>
</feature>
<evidence type="ECO:0000256" key="7">
    <source>
        <dbReference type="ARBA" id="ARBA00068530"/>
    </source>
</evidence>
<evidence type="ECO:0000313" key="13">
    <source>
        <dbReference type="Proteomes" id="UP000578343"/>
    </source>
</evidence>
<evidence type="ECO:0000259" key="11">
    <source>
        <dbReference type="Pfam" id="PF11699"/>
    </source>
</evidence>
<feature type="compositionally biased region" description="Polar residues" evidence="10">
    <location>
        <begin position="208"/>
        <end position="223"/>
    </location>
</feature>
<keyword evidence="4" id="KW-0539">Nucleus</keyword>
<dbReference type="FunFam" id="2.60.120.10:FF:000033">
    <property type="entry name" value="Centromere protein C 1"/>
    <property type="match status" value="1"/>
</dbReference>
<organism evidence="12 13">
    <name type="scientific">Baryphthengus martii</name>
    <name type="common">Rufous motmot</name>
    <dbReference type="NCBI Taxonomy" id="176943"/>
    <lineage>
        <taxon>Eukaryota</taxon>
        <taxon>Metazoa</taxon>
        <taxon>Chordata</taxon>
        <taxon>Craniata</taxon>
        <taxon>Vertebrata</taxon>
        <taxon>Euteleostomi</taxon>
        <taxon>Archelosauria</taxon>
        <taxon>Archosauria</taxon>
        <taxon>Dinosauria</taxon>
        <taxon>Saurischia</taxon>
        <taxon>Theropoda</taxon>
        <taxon>Coelurosauria</taxon>
        <taxon>Aves</taxon>
        <taxon>Neognathae</taxon>
        <taxon>Neoaves</taxon>
        <taxon>Telluraves</taxon>
        <taxon>Coraciimorphae</taxon>
        <taxon>Coraciiformes</taxon>
        <taxon>Momotidae</taxon>
        <taxon>Baryphthengus</taxon>
    </lineage>
</organism>
<dbReference type="InterPro" id="IPR028386">
    <property type="entry name" value="CENP-C/Mif2/cnp3"/>
</dbReference>
<dbReference type="GO" id="GO:0051382">
    <property type="term" value="P:kinetochore assembly"/>
    <property type="evidence" value="ECO:0007669"/>
    <property type="project" value="InterPro"/>
</dbReference>
<reference evidence="12 13" key="1">
    <citation type="submission" date="2019-09" db="EMBL/GenBank/DDBJ databases">
        <title>Bird 10,000 Genomes (B10K) Project - Family phase.</title>
        <authorList>
            <person name="Zhang G."/>
        </authorList>
    </citation>
    <scope>NUCLEOTIDE SEQUENCE [LARGE SCALE GENOMIC DNA]</scope>
    <source>
        <strain evidence="12">B10K-DU-001-21</strain>
        <tissue evidence="12">Muscle</tissue>
    </source>
</reference>
<dbReference type="GO" id="GO:0051315">
    <property type="term" value="P:attachment of mitotic spindle microtubules to kinetochore"/>
    <property type="evidence" value="ECO:0007669"/>
    <property type="project" value="TreeGrafter"/>
</dbReference>
<feature type="compositionally biased region" description="Basic and acidic residues" evidence="10">
    <location>
        <begin position="1"/>
        <end position="38"/>
    </location>
</feature>
<dbReference type="AlphaFoldDB" id="A0A7K9E0I5"/>
<evidence type="ECO:0000256" key="9">
    <source>
        <dbReference type="ARBA" id="ARBA00083562"/>
    </source>
</evidence>
<dbReference type="GO" id="GO:0019237">
    <property type="term" value="F:centromeric DNA binding"/>
    <property type="evidence" value="ECO:0007669"/>
    <property type="project" value="InterPro"/>
</dbReference>
<evidence type="ECO:0000256" key="2">
    <source>
        <dbReference type="ARBA" id="ARBA00010291"/>
    </source>
</evidence>
<comment type="similarity">
    <text evidence="2">Belongs to the CENP-C/MIF2 family.</text>
</comment>
<feature type="non-terminal residue" evidence="12">
    <location>
        <position position="574"/>
    </location>
</feature>
<dbReference type="InterPro" id="IPR011051">
    <property type="entry name" value="RmlC_Cupin_sf"/>
</dbReference>
<feature type="compositionally biased region" description="Basic residues" evidence="10">
    <location>
        <begin position="419"/>
        <end position="429"/>
    </location>
</feature>
<dbReference type="Proteomes" id="UP000578343">
    <property type="component" value="Unassembled WGS sequence"/>
</dbReference>
<feature type="domain" description="Mif2/CENP-C cupin" evidence="11">
    <location>
        <begin position="486"/>
        <end position="567"/>
    </location>
</feature>
<sequence>KEKTEKKKDKTRKVPVEALNKQKEDDLDVRVHDFKGGSESDPVSNSKGKVFTSQRQNRTDTGKTEKAAVRQGSPKDVSETKASDAEQRKAKVVPSKDLPVPSAEHQQELSPKKNLRSSKNQQGSSKASQHLVHEKQTAQQTLPEDTVTKRLAKSPRKKLKKSVKKSSSKQPRLERVFPSSSESEAGEEEVEREPVKLNEECIPLLPQELQTSVSQKSGQSEKPNNVLHPLEALGADNKTLVKALEYLIDSVKNSEKKRLPAESSREIPKSICHRTSEGVCSDSESAESQADSDSCSVQDVANKNQKLPDVKRKSNRRKRDVQHERHVLEAVNAYNGVVLNVFSVNSENLDFQASALLSDSAARQKIVMPTNTPNVRRTKRIRLRPLEYWRGERVNYTVNPSGNLVVSGIVCPETEPPRKIKQKRDGHKQKKDEKRSTTPAYLDHTLADTSKKTTVLNPVTNTEVLLRCVNTDIRHKCFYKDEAVEVYKNLSTSAFATGRLILKPFKEKGRQFVHMDTVAFHILHGKIIFTLHNTSYSLTTGSCFYVPAGNEYNIRNLDEESVLVFTQLKVNKNT</sequence>
<comment type="subcellular location">
    <subcellularLocation>
        <location evidence="1">Nucleus</location>
    </subcellularLocation>
</comment>
<keyword evidence="3" id="KW-0238">DNA-binding</keyword>
<proteinExistence type="inferred from homology"/>
<feature type="compositionally biased region" description="Basic and acidic residues" evidence="10">
    <location>
        <begin position="57"/>
        <end position="68"/>
    </location>
</feature>
<feature type="compositionally biased region" description="Basic residues" evidence="10">
    <location>
        <begin position="150"/>
        <end position="167"/>
    </location>
</feature>
<accession>A0A7K9E0I5</accession>
<dbReference type="PANTHER" id="PTHR16684:SF11">
    <property type="entry name" value="CENTROMERE PROTEIN C"/>
    <property type="match status" value="1"/>
</dbReference>
<protein>
    <recommendedName>
        <fullName evidence="7">Centromere protein C</fullName>
    </recommendedName>
    <alternativeName>
        <fullName evidence="8">Centromere autoantigen C</fullName>
    </alternativeName>
    <alternativeName>
        <fullName evidence="9">Centromere protein C 1</fullName>
    </alternativeName>
</protein>
<dbReference type="SUPFAM" id="SSF51182">
    <property type="entry name" value="RmlC-like cupins"/>
    <property type="match status" value="1"/>
</dbReference>
<dbReference type="EMBL" id="VWZK01004112">
    <property type="protein sequence ID" value="NXG70197.1"/>
    <property type="molecule type" value="Genomic_DNA"/>
</dbReference>
<feature type="compositionally biased region" description="Polar residues" evidence="10">
    <location>
        <begin position="41"/>
        <end position="56"/>
    </location>
</feature>
<dbReference type="InterPro" id="IPR014710">
    <property type="entry name" value="RmlC-like_jellyroll"/>
</dbReference>
<dbReference type="GO" id="GO:0051455">
    <property type="term" value="P:spindle attachment to meiosis I kinetochore"/>
    <property type="evidence" value="ECO:0007669"/>
    <property type="project" value="TreeGrafter"/>
</dbReference>
<dbReference type="Gene3D" id="2.60.120.10">
    <property type="entry name" value="Jelly Rolls"/>
    <property type="match status" value="1"/>
</dbReference>
<feature type="non-terminal residue" evidence="12">
    <location>
        <position position="1"/>
    </location>
</feature>
<dbReference type="GO" id="GO:0005634">
    <property type="term" value="C:nucleus"/>
    <property type="evidence" value="ECO:0007669"/>
    <property type="project" value="UniProtKB-SubCell"/>
</dbReference>
<comment type="function">
    <text evidence="5">Component of the CENPA-NAC (nucleosome-associated) complex, a complex that plays a central role in assembly of kinetochore proteins, mitotic progression and chromosome segregation. The CENPA-NAC complex recruits the CENPA-CAD (nucleosome distal) complex and may be involved in incorporation of newly synthesized CENPA into centromeres. CENPC recruits DNA methylation and DNMT3B to both centromeric and pericentromeric satellite repeats and regulates the histone code in these regions.</text>
</comment>
<feature type="compositionally biased region" description="Polar residues" evidence="10">
    <location>
        <begin position="117"/>
        <end position="128"/>
    </location>
</feature>
<feature type="region of interest" description="Disordered" evidence="10">
    <location>
        <begin position="415"/>
        <end position="438"/>
    </location>
</feature>
<evidence type="ECO:0000256" key="4">
    <source>
        <dbReference type="ARBA" id="ARBA00023242"/>
    </source>
</evidence>
<feature type="compositionally biased region" description="Basic and acidic residues" evidence="10">
    <location>
        <begin position="76"/>
        <end position="89"/>
    </location>
</feature>
<evidence type="ECO:0000256" key="5">
    <source>
        <dbReference type="ARBA" id="ARBA00053516"/>
    </source>
</evidence>
<evidence type="ECO:0000256" key="3">
    <source>
        <dbReference type="ARBA" id="ARBA00023125"/>
    </source>
</evidence>
<keyword evidence="13" id="KW-1185">Reference proteome</keyword>
<evidence type="ECO:0000256" key="1">
    <source>
        <dbReference type="ARBA" id="ARBA00004123"/>
    </source>
</evidence>
<evidence type="ECO:0000313" key="12">
    <source>
        <dbReference type="EMBL" id="NXG70197.1"/>
    </source>
</evidence>
<evidence type="ECO:0000256" key="10">
    <source>
        <dbReference type="SAM" id="MobiDB-lite"/>
    </source>
</evidence>
<comment type="caution">
    <text evidence="12">The sequence shown here is derived from an EMBL/GenBank/DDBJ whole genome shotgun (WGS) entry which is preliminary data.</text>
</comment>
<dbReference type="OrthoDB" id="1939643at2759"/>
<dbReference type="GO" id="GO:0000776">
    <property type="term" value="C:kinetochore"/>
    <property type="evidence" value="ECO:0007669"/>
    <property type="project" value="InterPro"/>
</dbReference>
<name>A0A7K9E0I5_BARMA</name>
<evidence type="ECO:0000256" key="8">
    <source>
        <dbReference type="ARBA" id="ARBA00082151"/>
    </source>
</evidence>
<feature type="region of interest" description="Disordered" evidence="10">
    <location>
        <begin position="1"/>
        <end position="225"/>
    </location>
</feature>
<comment type="subunit">
    <text evidence="6">Oligomer. Component of the CENPA-NAC complex, at least composed of CENPA, CENPC, CENPH, CENPM, CENPN, CENPT and CENPU. The CENPA-NAC complex interacts with the CENPA-CAD complex, composed of CENPI, CENPK, CENPL, CENPO, CENPP, CENPQ, CENPR and CENPS. Binds to DAXX. Interacts with DNMT3B. Interacts directly with CENPA. Identified in a centromere complex containing histones H2A, H2B and H4, and at least CENPA, CENPB, CENPC, CENPT, CENPN, HJURP, SUPT16H, SSRP1 and RSF1. Interacts with MEIKIN.</text>
</comment>
<evidence type="ECO:0000256" key="6">
    <source>
        <dbReference type="ARBA" id="ARBA00064952"/>
    </source>
</evidence>
<dbReference type="PANTHER" id="PTHR16684">
    <property type="entry name" value="CENTROMERE PROTEIN C"/>
    <property type="match status" value="1"/>
</dbReference>
<dbReference type="GO" id="GO:0005721">
    <property type="term" value="C:pericentric heterochromatin"/>
    <property type="evidence" value="ECO:0007669"/>
    <property type="project" value="UniProtKB-ARBA"/>
</dbReference>
<dbReference type="InterPro" id="IPR025974">
    <property type="entry name" value="Mif2/CENP-C_cupin"/>
</dbReference>
<dbReference type="Pfam" id="PF11699">
    <property type="entry name" value="CENP-C_C"/>
    <property type="match status" value="1"/>
</dbReference>